<organism evidence="1 2">
    <name type="scientific">Pangasianodon gigas</name>
    <name type="common">Mekong giant catfish</name>
    <name type="synonym">Pangasius gigas</name>
    <dbReference type="NCBI Taxonomy" id="30993"/>
    <lineage>
        <taxon>Eukaryota</taxon>
        <taxon>Metazoa</taxon>
        <taxon>Chordata</taxon>
        <taxon>Craniata</taxon>
        <taxon>Vertebrata</taxon>
        <taxon>Euteleostomi</taxon>
        <taxon>Actinopterygii</taxon>
        <taxon>Neopterygii</taxon>
        <taxon>Teleostei</taxon>
        <taxon>Ostariophysi</taxon>
        <taxon>Siluriformes</taxon>
        <taxon>Pangasiidae</taxon>
        <taxon>Pangasianodon</taxon>
    </lineage>
</organism>
<dbReference type="Proteomes" id="UP000829447">
    <property type="component" value="Linkage Group LG23"/>
</dbReference>
<dbReference type="EMBL" id="CM040476">
    <property type="protein sequence ID" value="MCI4391689.1"/>
    <property type="molecule type" value="Genomic_DNA"/>
</dbReference>
<protein>
    <submittedName>
        <fullName evidence="1">Uncharacterized protein</fullName>
    </submittedName>
</protein>
<gene>
    <name evidence="1" type="ORF">PGIGA_G00137320</name>
</gene>
<accession>A0ACC5XK10</accession>
<proteinExistence type="predicted"/>
<comment type="caution">
    <text evidence="1">The sequence shown here is derived from an EMBL/GenBank/DDBJ whole genome shotgun (WGS) entry which is preliminary data.</text>
</comment>
<keyword evidence="2" id="KW-1185">Reference proteome</keyword>
<evidence type="ECO:0000313" key="2">
    <source>
        <dbReference type="Proteomes" id="UP000829447"/>
    </source>
</evidence>
<reference evidence="1 2" key="1">
    <citation type="journal article" date="2022" name="bioRxiv">
        <title>An ancient truncated duplication of the anti-Mullerian hormone receptor type 2 gene is a potential conserved master sex determinant in the Pangasiidae catfish family.</title>
        <authorList>
            <person name="Wen M."/>
            <person name="Pan Q."/>
            <person name="Jouanno E."/>
            <person name="Montfort J."/>
            <person name="Zahm M."/>
            <person name="Cabau C."/>
            <person name="Klopp C."/>
            <person name="Iampietro C."/>
            <person name="Roques C."/>
            <person name="Bouchez O."/>
            <person name="Castinel A."/>
            <person name="Donnadieu C."/>
            <person name="Parrinello H."/>
            <person name="Poncet C."/>
            <person name="Belmonte E."/>
            <person name="Gautier V."/>
            <person name="Avarre J.-C."/>
            <person name="Dugue R."/>
            <person name="Gustiano R."/>
            <person name="Ha T.T.T."/>
            <person name="Campet M."/>
            <person name="Sriphairoj K."/>
            <person name="Ribolli J."/>
            <person name="de Almeida F.L."/>
            <person name="Desvignes T."/>
            <person name="Postlethwait J.H."/>
            <person name="Bucao C.F."/>
            <person name="Robinson-Rechavi M."/>
            <person name="Bobe J."/>
            <person name="Herpin A."/>
            <person name="Guiguen Y."/>
        </authorList>
    </citation>
    <scope>NUCLEOTIDE SEQUENCE [LARGE SCALE GENOMIC DNA]</scope>
    <source>
        <strain evidence="1">YG-Dec2019</strain>
    </source>
</reference>
<sequence>MNMAYVCVLLCVAVLVPAVRCQYEHYSAEDFPHADLMPLDSAYGFALERYGARDWVESARYLELSLRLHRLLKESEARCSRACTRDNVHDTDTDTDMDTSLRIIKHILTRAACVKKCKAEMAVFSKKYPKPETLEAFGTRTPYRYLQFAYYQMNNLEKAVSAAHTYLQRNPGDPLISKNMNFYKSLFDIEEYLVDQEEKKHETLFLKAVLLYNAGDFSRSVRMMEEVCVEYLRVYDECVSACEGLYEVQEVKDFYHTLAGFFMEVMRCKVRCEEDLTPNVGGFFVEKFVATIYHYMQFAYYKLNDVIKAAPCALSYLLFDPDDQVMQQNVAYYKFHRKQWGLREEEFKPRPEALRYFNQTTKQKELLEFARNYLQTDDEDVVSPEESPALSSPDEEFDGVGDYEESFLAEWWQEPKTKGDNGEAE</sequence>
<evidence type="ECO:0000313" key="1">
    <source>
        <dbReference type="EMBL" id="MCI4391689.1"/>
    </source>
</evidence>
<name>A0ACC5XK10_PANGG</name>